<dbReference type="Gene3D" id="3.20.20.450">
    <property type="entry name" value="EAL domain"/>
    <property type="match status" value="1"/>
</dbReference>
<dbReference type="AlphaFoldDB" id="A0A2S7VNT8"/>
<keyword evidence="1" id="KW-1133">Transmembrane helix</keyword>
<dbReference type="InterPro" id="IPR000160">
    <property type="entry name" value="GGDEF_dom"/>
</dbReference>
<proteinExistence type="predicted"/>
<feature type="transmembrane region" description="Helical" evidence="1">
    <location>
        <begin position="281"/>
        <end position="299"/>
    </location>
</feature>
<dbReference type="SUPFAM" id="SSF55073">
    <property type="entry name" value="Nucleotide cyclase"/>
    <property type="match status" value="1"/>
</dbReference>
<dbReference type="CDD" id="cd01948">
    <property type="entry name" value="EAL"/>
    <property type="match status" value="1"/>
</dbReference>
<feature type="domain" description="GGDEF" evidence="3">
    <location>
        <begin position="379"/>
        <end position="522"/>
    </location>
</feature>
<dbReference type="SMART" id="SM00267">
    <property type="entry name" value="GGDEF"/>
    <property type="match status" value="1"/>
</dbReference>
<dbReference type="Pfam" id="PF00990">
    <property type="entry name" value="GGDEF"/>
    <property type="match status" value="1"/>
</dbReference>
<dbReference type="PROSITE" id="PS50883">
    <property type="entry name" value="EAL"/>
    <property type="match status" value="1"/>
</dbReference>
<accession>A0A2S7VNT8</accession>
<dbReference type="SUPFAM" id="SSF141868">
    <property type="entry name" value="EAL domain-like"/>
    <property type="match status" value="1"/>
</dbReference>
<evidence type="ECO:0000313" key="5">
    <source>
        <dbReference type="Proteomes" id="UP000238707"/>
    </source>
</evidence>
<comment type="caution">
    <text evidence="4">The sequence shown here is derived from an EMBL/GenBank/DDBJ whole genome shotgun (WGS) entry which is preliminary data.</text>
</comment>
<name>A0A2S7VNT8_9VIBR</name>
<dbReference type="PANTHER" id="PTHR33121">
    <property type="entry name" value="CYCLIC DI-GMP PHOSPHODIESTERASE PDEF"/>
    <property type="match status" value="1"/>
</dbReference>
<dbReference type="PANTHER" id="PTHR33121:SF15">
    <property type="entry name" value="BLUE LIGHT- AND TEMPERATURE-REGULATED ANTIREPRESSOR BLUF"/>
    <property type="match status" value="1"/>
</dbReference>
<dbReference type="InterPro" id="IPR029787">
    <property type="entry name" value="Nucleotide_cyclase"/>
</dbReference>
<gene>
    <name evidence="4" type="ORF">BTO10_01890</name>
</gene>
<feature type="domain" description="EAL" evidence="2">
    <location>
        <begin position="530"/>
        <end position="784"/>
    </location>
</feature>
<protein>
    <submittedName>
        <fullName evidence="4">GGDEF-domain containing protein</fullName>
    </submittedName>
</protein>
<organism evidence="4 5">
    <name type="scientific">Vibrio chagasii</name>
    <dbReference type="NCBI Taxonomy" id="170679"/>
    <lineage>
        <taxon>Bacteria</taxon>
        <taxon>Pseudomonadati</taxon>
        <taxon>Pseudomonadota</taxon>
        <taxon>Gammaproteobacteria</taxon>
        <taxon>Vibrionales</taxon>
        <taxon>Vibrionaceae</taxon>
        <taxon>Vibrio</taxon>
    </lineage>
</organism>
<dbReference type="EMBL" id="MSCI01000001">
    <property type="protein sequence ID" value="PQJ63595.1"/>
    <property type="molecule type" value="Genomic_DNA"/>
</dbReference>
<sequence length="812" mass="93204">MPVLKKLYFVVIPALLLLFTVTGFITYNFASNHNKHMYLDEIQSDVNTALVAAEYEQLGLSLLVKDISSSLQFLRYIQNPTDYTTLSLLEKRVLRVLNQSDVNQFGQRNIYVIDPNFKLTLSTLRIDPFEDLKIPDSIYERVFDIYTSLIKQMELSQEGFSYVAENGELRYAFVAAIDPYLAPQDKRANKSLNRYMLIADGPLMQLSNLLVAYNEDDNMQLLIEPADEVEQIEKTQFIIKSIEQDKDNINVQMNSRHFLAQVNIREQKFNLEKTIIAQQTFLGYTAILFLIMFIVHLVVRYHLVRPLRDLLHEISVGGLKLRYFKRSSGQSEIDWLKNAYIDSLTELKFEAEFDQLTKLANRSTFIRHLDICIKSSINSNCYLVCWDVMEFRKINDLYGAKIGDSVLVSLAKALRDTLQNQQASFGFSCCDYSLARLGGNQFIAILEIGDDQSINEEIENINNALTGTNFVDYYGFRLNMATGVLPLETPKFEKIWHRCIDEMLFNAKAHSDGESRIVYAEELLHTLERQDIIEKRLLECCESDNFELKFMPIFNAKTLKIDGAECLIRCPALTDIKAGPDEFITVAERSNLISKIDMWVISTAIRSFKELTELHKYNGTISINISAMELYNRNFTDNIRKVIERYKVPASSIIIEITETSYVKTTKLTVQTIESIRSLGLKVSLDDFGTGYTAFNQLLHYPVDELKIDKSFVDRIVDDKADRKMVESMVNLGHSCGTLVVGEGVENVEQYQYLREANCDLLQGYLFSQPLSYLDFIEFIRTHNPKTLLNQCSVLDGIKENHIVALCQKSNQ</sequence>
<dbReference type="InterPro" id="IPR043128">
    <property type="entry name" value="Rev_trsase/Diguanyl_cyclase"/>
</dbReference>
<dbReference type="NCBIfam" id="TIGR00254">
    <property type="entry name" value="GGDEF"/>
    <property type="match status" value="1"/>
</dbReference>
<dbReference type="InterPro" id="IPR035919">
    <property type="entry name" value="EAL_sf"/>
</dbReference>
<dbReference type="SMART" id="SM00052">
    <property type="entry name" value="EAL"/>
    <property type="match status" value="1"/>
</dbReference>
<dbReference type="Pfam" id="PF00563">
    <property type="entry name" value="EAL"/>
    <property type="match status" value="1"/>
</dbReference>
<evidence type="ECO:0000256" key="1">
    <source>
        <dbReference type="SAM" id="Phobius"/>
    </source>
</evidence>
<keyword evidence="1" id="KW-0472">Membrane</keyword>
<dbReference type="InterPro" id="IPR050706">
    <property type="entry name" value="Cyclic-di-GMP_PDE-like"/>
</dbReference>
<dbReference type="Gene3D" id="3.30.70.270">
    <property type="match status" value="1"/>
</dbReference>
<dbReference type="PROSITE" id="PS50887">
    <property type="entry name" value="GGDEF"/>
    <property type="match status" value="1"/>
</dbReference>
<feature type="transmembrane region" description="Helical" evidence="1">
    <location>
        <begin position="7"/>
        <end position="30"/>
    </location>
</feature>
<dbReference type="InterPro" id="IPR001633">
    <property type="entry name" value="EAL_dom"/>
</dbReference>
<evidence type="ECO:0000259" key="2">
    <source>
        <dbReference type="PROSITE" id="PS50883"/>
    </source>
</evidence>
<reference evidence="4 5" key="1">
    <citation type="submission" date="2016-12" db="EMBL/GenBank/DDBJ databases">
        <title>Diversity of luminous bacteria.</title>
        <authorList>
            <person name="Yoshizawa S."/>
            <person name="Kogure K."/>
        </authorList>
    </citation>
    <scope>NUCLEOTIDE SEQUENCE [LARGE SCALE GENOMIC DNA]</scope>
    <source>
        <strain evidence="4 5">LC2-408</strain>
    </source>
</reference>
<keyword evidence="5" id="KW-1185">Reference proteome</keyword>
<dbReference type="GO" id="GO:0071111">
    <property type="term" value="F:cyclic-guanylate-specific phosphodiesterase activity"/>
    <property type="evidence" value="ECO:0007669"/>
    <property type="project" value="InterPro"/>
</dbReference>
<keyword evidence="1" id="KW-0812">Transmembrane</keyword>
<dbReference type="Proteomes" id="UP000238707">
    <property type="component" value="Unassembled WGS sequence"/>
</dbReference>
<dbReference type="RefSeq" id="WP_105023368.1">
    <property type="nucleotide sequence ID" value="NZ_MSCI01000001.1"/>
</dbReference>
<evidence type="ECO:0000259" key="3">
    <source>
        <dbReference type="PROSITE" id="PS50887"/>
    </source>
</evidence>
<evidence type="ECO:0000313" key="4">
    <source>
        <dbReference type="EMBL" id="PQJ63595.1"/>
    </source>
</evidence>